<organism evidence="2 3">
    <name type="scientific">phage Lak_Megaphage_RVC_JS4_GC31</name>
    <dbReference type="NCBI Taxonomy" id="3109228"/>
    <lineage>
        <taxon>Viruses</taxon>
        <taxon>Duplodnaviria</taxon>
        <taxon>Heunggongvirae</taxon>
        <taxon>Uroviricota</taxon>
        <taxon>Caudoviricetes</taxon>
        <taxon>Caudoviricetes code 15 clade</taxon>
    </lineage>
</organism>
<evidence type="ECO:0000256" key="1">
    <source>
        <dbReference type="SAM" id="MobiDB-lite"/>
    </source>
</evidence>
<feature type="region of interest" description="Disordered" evidence="1">
    <location>
        <begin position="162"/>
        <end position="184"/>
    </location>
</feature>
<evidence type="ECO:0000313" key="2">
    <source>
        <dbReference type="EMBL" id="WQJ53175.1"/>
    </source>
</evidence>
<accession>A0ABZ0Z528</accession>
<sequence length="184" mass="20847">MSIIDKIMGRNNNDLSKVFANEKTSISAATAYQKSRFGMIKTDKELLEEFFIDIKDLIDQKNLCRKYCGMVEVNTDIIRFLPKIIDRLSRELGYKVIVLDDNCEITNKITGNVDTLKCDSTFIILIWNKQAIEDVSAINAALNTDNVPTEVVNSDNLDTIDTTENPLELKGPNENKEKLKPLND</sequence>
<name>A0ABZ0Z528_9CAUD</name>
<protein>
    <submittedName>
        <fullName evidence="2">Uncharacterized protein</fullName>
    </submittedName>
</protein>
<feature type="compositionally biased region" description="Basic and acidic residues" evidence="1">
    <location>
        <begin position="171"/>
        <end position="184"/>
    </location>
</feature>
<dbReference type="EMBL" id="OR769222">
    <property type="protein sequence ID" value="WQJ53175.1"/>
    <property type="molecule type" value="Genomic_DNA"/>
</dbReference>
<evidence type="ECO:0000313" key="3">
    <source>
        <dbReference type="Proteomes" id="UP001349343"/>
    </source>
</evidence>
<keyword evidence="3" id="KW-1185">Reference proteome</keyword>
<reference evidence="2 3" key="1">
    <citation type="submission" date="2023-11" db="EMBL/GenBank/DDBJ databases">
        <authorList>
            <person name="Cook R."/>
            <person name="Crisci M."/>
            <person name="Pye H."/>
            <person name="Adriaenssens E."/>
            <person name="Santini J."/>
        </authorList>
    </citation>
    <scope>NUCLEOTIDE SEQUENCE [LARGE SCALE GENOMIC DNA]</scope>
    <source>
        <strain evidence="2">Lak_Megaphage_RVC_JS4_GC31</strain>
    </source>
</reference>
<proteinExistence type="predicted"/>
<dbReference type="Proteomes" id="UP001349343">
    <property type="component" value="Segment"/>
</dbReference>